<dbReference type="GO" id="GO:0016747">
    <property type="term" value="F:acyltransferase activity, transferring groups other than amino-acyl groups"/>
    <property type="evidence" value="ECO:0007669"/>
    <property type="project" value="InterPro"/>
</dbReference>
<comment type="caution">
    <text evidence="2">The sequence shown here is derived from an EMBL/GenBank/DDBJ whole genome shotgun (WGS) entry which is preliminary data.</text>
</comment>
<dbReference type="OrthoDB" id="47374at2759"/>
<dbReference type="CDD" id="cd04301">
    <property type="entry name" value="NAT_SF"/>
    <property type="match status" value="1"/>
</dbReference>
<dbReference type="InterPro" id="IPR016181">
    <property type="entry name" value="Acyl_CoA_acyltransferase"/>
</dbReference>
<evidence type="ECO:0000313" key="2">
    <source>
        <dbReference type="EMBL" id="KAF4673426.1"/>
    </source>
</evidence>
<gene>
    <name evidence="2" type="ORF">FOL47_010578</name>
</gene>
<dbReference type="EMBL" id="JAAPAO010000083">
    <property type="protein sequence ID" value="KAF4673426.1"/>
    <property type="molecule type" value="Genomic_DNA"/>
</dbReference>
<feature type="domain" description="N-acetyltransferase" evidence="1">
    <location>
        <begin position="19"/>
        <end position="208"/>
    </location>
</feature>
<dbReference type="SUPFAM" id="SSF55729">
    <property type="entry name" value="Acyl-CoA N-acyltransferases (Nat)"/>
    <property type="match status" value="1"/>
</dbReference>
<accession>A0A7J6MPV0</accession>
<proteinExistence type="predicted"/>
<dbReference type="Pfam" id="PF00583">
    <property type="entry name" value="Acetyltransf_1"/>
    <property type="match status" value="1"/>
</dbReference>
<dbReference type="Proteomes" id="UP000591131">
    <property type="component" value="Unassembled WGS sequence"/>
</dbReference>
<protein>
    <recommendedName>
        <fullName evidence="1">N-acetyltransferase domain-containing protein</fullName>
    </recommendedName>
</protein>
<dbReference type="AlphaFoldDB" id="A0A7J6MPV0"/>
<dbReference type="PROSITE" id="PS51186">
    <property type="entry name" value="GNAT"/>
    <property type="match status" value="1"/>
</dbReference>
<evidence type="ECO:0000313" key="3">
    <source>
        <dbReference type="Proteomes" id="UP000591131"/>
    </source>
</evidence>
<organism evidence="2 3">
    <name type="scientific">Perkinsus chesapeaki</name>
    <name type="common">Clam parasite</name>
    <name type="synonym">Perkinsus andrewsi</name>
    <dbReference type="NCBI Taxonomy" id="330153"/>
    <lineage>
        <taxon>Eukaryota</taxon>
        <taxon>Sar</taxon>
        <taxon>Alveolata</taxon>
        <taxon>Perkinsozoa</taxon>
        <taxon>Perkinsea</taxon>
        <taxon>Perkinsida</taxon>
        <taxon>Perkinsidae</taxon>
        <taxon>Perkinsus</taxon>
    </lineage>
</organism>
<dbReference type="Gene3D" id="3.40.630.30">
    <property type="match status" value="1"/>
</dbReference>
<reference evidence="2 3" key="1">
    <citation type="submission" date="2020-04" db="EMBL/GenBank/DDBJ databases">
        <title>Perkinsus chesapeaki whole genome sequence.</title>
        <authorList>
            <person name="Bogema D.R."/>
        </authorList>
    </citation>
    <scope>NUCLEOTIDE SEQUENCE [LARGE SCALE GENOMIC DNA]</scope>
    <source>
        <strain evidence="2">ATCC PRA-425</strain>
    </source>
</reference>
<name>A0A7J6MPV0_PERCH</name>
<keyword evidence="3" id="KW-1185">Reference proteome</keyword>
<sequence>MKPYIPLFAYLACLTLGRVDYRNYEKGDNYPDNPAVLTIQCQTRNNPPCYVAVNSDSDPNTVIGFIVVTIDQQLSKEVENAVRRKMKKPKAKGIFGFIHQVAVAKDSQGKGIGTRLLDYMINLGKSTPNFLAMVLYVDHNNLGAIKLYKRDWVSLKSSGLLESYCYNPCMRPPRLIYRERDIGLKENTPMPEAAPPSPAHVDVVLLQEKRT</sequence>
<evidence type="ECO:0000259" key="1">
    <source>
        <dbReference type="PROSITE" id="PS51186"/>
    </source>
</evidence>
<dbReference type="InterPro" id="IPR000182">
    <property type="entry name" value="GNAT_dom"/>
</dbReference>